<reference evidence="2" key="2">
    <citation type="submission" date="2025-04" db="UniProtKB">
        <authorList>
            <consortium name="RefSeq"/>
        </authorList>
    </citation>
    <scope>IDENTIFICATION</scope>
    <source>
        <tissue evidence="3">Leaf</tissue>
    </source>
</reference>
<organism evidence="1 2">
    <name type="scientific">Spinacia oleracea</name>
    <name type="common">Spinach</name>
    <dbReference type="NCBI Taxonomy" id="3562"/>
    <lineage>
        <taxon>Eukaryota</taxon>
        <taxon>Viridiplantae</taxon>
        <taxon>Streptophyta</taxon>
        <taxon>Embryophyta</taxon>
        <taxon>Tracheophyta</taxon>
        <taxon>Spermatophyta</taxon>
        <taxon>Magnoliopsida</taxon>
        <taxon>eudicotyledons</taxon>
        <taxon>Gunneridae</taxon>
        <taxon>Pentapetalae</taxon>
        <taxon>Caryophyllales</taxon>
        <taxon>Chenopodiaceae</taxon>
        <taxon>Chenopodioideae</taxon>
        <taxon>Anserineae</taxon>
        <taxon>Spinacia</taxon>
    </lineage>
</organism>
<dbReference type="Proteomes" id="UP000813463">
    <property type="component" value="Chromosome 3"/>
</dbReference>
<name>A0A9R0I5F3_SPIOL</name>
<dbReference type="OrthoDB" id="1808558at2759"/>
<dbReference type="RefSeq" id="XP_056694397.1">
    <property type="nucleotide sequence ID" value="XM_056838419.1"/>
</dbReference>
<accession>A0A9R0I5F3</accession>
<dbReference type="RefSeq" id="XP_021843014.1">
    <property type="nucleotide sequence ID" value="XM_021987322.1"/>
</dbReference>
<sequence length="181" mass="20774">MDKALHYLGHHGCFLKFDLVTETFESIPFSIEPKLFPSVDQMVLGLIGECLCVIFVHCSKDDTGEDSDEDFADDDWMFELWRLEEYNNWGSWKRLYRIDLRVEMAQRCTQFLGLTYNGMICIRAVDDGLIVMDPSRNPPSHVIVRESGVKVYKMIDYVESLVSPFSLDDAAAAGNLVWDCK</sequence>
<dbReference type="AlphaFoldDB" id="A0A9R0I5F3"/>
<proteinExistence type="predicted"/>
<evidence type="ECO:0000313" key="2">
    <source>
        <dbReference type="RefSeq" id="XP_021843014.1"/>
    </source>
</evidence>
<evidence type="ECO:0000313" key="1">
    <source>
        <dbReference type="Proteomes" id="UP000813463"/>
    </source>
</evidence>
<dbReference type="GeneID" id="110783023"/>
<gene>
    <name evidence="2 3" type="primary">LOC110783023</name>
</gene>
<reference evidence="1" key="1">
    <citation type="journal article" date="2021" name="Nat. Commun.">
        <title>Genomic analyses provide insights into spinach domestication and the genetic basis of agronomic traits.</title>
        <authorList>
            <person name="Cai X."/>
            <person name="Sun X."/>
            <person name="Xu C."/>
            <person name="Sun H."/>
            <person name="Wang X."/>
            <person name="Ge C."/>
            <person name="Zhang Z."/>
            <person name="Wang Q."/>
            <person name="Fei Z."/>
            <person name="Jiao C."/>
            <person name="Wang Q."/>
        </authorList>
    </citation>
    <scope>NUCLEOTIDE SEQUENCE [LARGE SCALE GENOMIC DNA]</scope>
    <source>
        <strain evidence="1">cv. Varoflay</strain>
    </source>
</reference>
<protein>
    <submittedName>
        <fullName evidence="2">Uncharacterized protein LOC110783023</fullName>
    </submittedName>
</protein>
<evidence type="ECO:0000313" key="3">
    <source>
        <dbReference type="RefSeq" id="XP_056694397.1"/>
    </source>
</evidence>
<dbReference type="KEGG" id="soe:110783023"/>
<keyword evidence="1" id="KW-1185">Reference proteome</keyword>